<proteinExistence type="predicted"/>
<dbReference type="AlphaFoldDB" id="A0A6C0LR41"/>
<keyword evidence="1" id="KW-1133">Transmembrane helix</keyword>
<feature type="transmembrane region" description="Helical" evidence="1">
    <location>
        <begin position="6"/>
        <end position="26"/>
    </location>
</feature>
<keyword evidence="1" id="KW-0472">Membrane</keyword>
<evidence type="ECO:0000256" key="1">
    <source>
        <dbReference type="SAM" id="Phobius"/>
    </source>
</evidence>
<protein>
    <submittedName>
        <fullName evidence="2">Uncharacterized protein</fullName>
    </submittedName>
</protein>
<accession>A0A6C0LR41</accession>
<keyword evidence="1" id="KW-0812">Transmembrane</keyword>
<organism evidence="2">
    <name type="scientific">viral metagenome</name>
    <dbReference type="NCBI Taxonomy" id="1070528"/>
    <lineage>
        <taxon>unclassified sequences</taxon>
        <taxon>metagenomes</taxon>
        <taxon>organismal metagenomes</taxon>
    </lineage>
</organism>
<dbReference type="EMBL" id="MN740556">
    <property type="protein sequence ID" value="QHU33356.1"/>
    <property type="molecule type" value="Genomic_DNA"/>
</dbReference>
<evidence type="ECO:0000313" key="2">
    <source>
        <dbReference type="EMBL" id="QHU33356.1"/>
    </source>
</evidence>
<sequence length="173" mass="20496">MFSSEIISFIIISTCLFFIIYSPTVINYHLSDNVLSDLVIERILFFKVKAIISTRYERRNILSTNMRKKTYYEMCQFFLISHRFSALYIKIITTVIFDLKNQHSDFNDILIHLNHEATETINKYVPKSEMYIKIRNYRAIVGTTLRILIKVLNQDIAKLNKFIDIRVKNSNVL</sequence>
<reference evidence="2" key="1">
    <citation type="journal article" date="2020" name="Nature">
        <title>Giant virus diversity and host interactions through global metagenomics.</title>
        <authorList>
            <person name="Schulz F."/>
            <person name="Roux S."/>
            <person name="Paez-Espino D."/>
            <person name="Jungbluth S."/>
            <person name="Walsh D.A."/>
            <person name="Denef V.J."/>
            <person name="McMahon K.D."/>
            <person name="Konstantinidis K.T."/>
            <person name="Eloe-Fadrosh E.A."/>
            <person name="Kyrpides N.C."/>
            <person name="Woyke T."/>
        </authorList>
    </citation>
    <scope>NUCLEOTIDE SEQUENCE</scope>
    <source>
        <strain evidence="2">GVMAG-S-1014582-52</strain>
    </source>
</reference>
<name>A0A6C0LR41_9ZZZZ</name>